<evidence type="ECO:0000313" key="3">
    <source>
        <dbReference type="Proteomes" id="UP000010296"/>
    </source>
</evidence>
<feature type="domain" description="Transposase DDE" evidence="1">
    <location>
        <begin position="1"/>
        <end position="102"/>
    </location>
</feature>
<dbReference type="AlphaFoldDB" id="E6LI63"/>
<keyword evidence="3" id="KW-1185">Reference proteome</keyword>
<dbReference type="InterPro" id="IPR025668">
    <property type="entry name" value="Tnp_DDE_dom"/>
</dbReference>
<evidence type="ECO:0000259" key="1">
    <source>
        <dbReference type="Pfam" id="PF13701"/>
    </source>
</evidence>
<name>E6LI63_ENTI1</name>
<dbReference type="PATRIC" id="fig|888064.11.peg.1675"/>
<dbReference type="Proteomes" id="UP000010296">
    <property type="component" value="Unassembled WGS sequence"/>
</dbReference>
<sequence>MKELMDTPQFSKLAKHFLHIEDKRNYYTHDNVEILEQLILQLISGYSPDSSANILRQDPVFQAILGKKQLASQSSLSRFFDRFMEKTIHQLQALNQALVNQVRFDSQ</sequence>
<organism evidence="2 3">
    <name type="scientific">Enterococcus italicus (strain DSM 15952 / CCUG 50447 / LMG 22039 / TP 1.5)</name>
    <dbReference type="NCBI Taxonomy" id="888064"/>
    <lineage>
        <taxon>Bacteria</taxon>
        <taxon>Bacillati</taxon>
        <taxon>Bacillota</taxon>
        <taxon>Bacilli</taxon>
        <taxon>Lactobacillales</taxon>
        <taxon>Enterococcaceae</taxon>
        <taxon>Enterococcus</taxon>
    </lineage>
</organism>
<accession>E6LI63</accession>
<gene>
    <name evidence="2" type="ORF">HMPREF9088_2053</name>
</gene>
<protein>
    <recommendedName>
        <fullName evidence="1">Transposase DDE domain-containing protein</fullName>
    </recommendedName>
</protein>
<comment type="caution">
    <text evidence="2">The sequence shown here is derived from an EMBL/GenBank/DDBJ whole genome shotgun (WGS) entry which is preliminary data.</text>
</comment>
<dbReference type="HOGENOM" id="CLU_2205997_0_0_9"/>
<dbReference type="eggNOG" id="COG3385">
    <property type="taxonomic scope" value="Bacteria"/>
</dbReference>
<evidence type="ECO:0000313" key="2">
    <source>
        <dbReference type="EMBL" id="EFU73098.1"/>
    </source>
</evidence>
<dbReference type="Pfam" id="PF13701">
    <property type="entry name" value="DDE_Tnp_1_4"/>
    <property type="match status" value="1"/>
</dbReference>
<reference evidence="2 3" key="1">
    <citation type="submission" date="2010-12" db="EMBL/GenBank/DDBJ databases">
        <authorList>
            <person name="Muzny D."/>
            <person name="Qin X."/>
            <person name="Deng J."/>
            <person name="Jiang H."/>
            <person name="Liu Y."/>
            <person name="Qu J."/>
            <person name="Song X.-Z."/>
            <person name="Zhang L."/>
            <person name="Thornton R."/>
            <person name="Coyle M."/>
            <person name="Francisco L."/>
            <person name="Jackson L."/>
            <person name="Javaid M."/>
            <person name="Korchina V."/>
            <person name="Kovar C."/>
            <person name="Mata R."/>
            <person name="Mathew T."/>
            <person name="Ngo R."/>
            <person name="Nguyen L."/>
            <person name="Nguyen N."/>
            <person name="Okwuonu G."/>
            <person name="Ongeri F."/>
            <person name="Pham C."/>
            <person name="Simmons D."/>
            <person name="Wilczek-Boney K."/>
            <person name="Hale W."/>
            <person name="Jakkamsetti A."/>
            <person name="Pham P."/>
            <person name="Ruth R."/>
            <person name="San Lucas F."/>
            <person name="Warren J."/>
            <person name="Zhang J."/>
            <person name="Zhao Z."/>
            <person name="Zhou C."/>
            <person name="Zhu D."/>
            <person name="Lee S."/>
            <person name="Bess C."/>
            <person name="Blankenburg K."/>
            <person name="Forbes L."/>
            <person name="Fu Q."/>
            <person name="Gubbala S."/>
            <person name="Hirani K."/>
            <person name="Jayaseelan J.C."/>
            <person name="Lara F."/>
            <person name="Munidasa M."/>
            <person name="Palculict T."/>
            <person name="Patil S."/>
            <person name="Pu L.-L."/>
            <person name="Saada N."/>
            <person name="Tang L."/>
            <person name="Weissenberger G."/>
            <person name="Zhu Y."/>
            <person name="Hemphill L."/>
            <person name="Shang Y."/>
            <person name="Youmans B."/>
            <person name="Ayvaz T."/>
            <person name="Ross M."/>
            <person name="Santibanez J."/>
            <person name="Aqrawi P."/>
            <person name="Gross S."/>
            <person name="Joshi V."/>
            <person name="Fowler G."/>
            <person name="Nazareth L."/>
            <person name="Reid J."/>
            <person name="Worley K."/>
            <person name="Petrosino J."/>
            <person name="Highlander S."/>
            <person name="Gibbs R."/>
        </authorList>
    </citation>
    <scope>NUCLEOTIDE SEQUENCE [LARGE SCALE GENOMIC DNA]</scope>
    <source>
        <strain evidence="3">DSM 15952 / CCUG 50447 / LMG 22039 / TP 1.5</strain>
    </source>
</reference>
<proteinExistence type="predicted"/>
<dbReference type="EMBL" id="AEPV01000080">
    <property type="protein sequence ID" value="EFU73098.1"/>
    <property type="molecule type" value="Genomic_DNA"/>
</dbReference>
<dbReference type="STRING" id="888064.HMPREF9088_2053"/>